<name>A0A1I4G439_9HYPH</name>
<sequence>MIVPSARTAVMPAEAGSVLSLTASCCRAGEAFWFSAIVCARLSCSVCWPMAVPFRERNGASRFNTLALAGVVLAVCA</sequence>
<organism evidence="1 2">
    <name type="scientific">Methylobacterium pseudosasicola</name>
    <dbReference type="NCBI Taxonomy" id="582667"/>
    <lineage>
        <taxon>Bacteria</taxon>
        <taxon>Pseudomonadati</taxon>
        <taxon>Pseudomonadota</taxon>
        <taxon>Alphaproteobacteria</taxon>
        <taxon>Hyphomicrobiales</taxon>
        <taxon>Methylobacteriaceae</taxon>
        <taxon>Methylobacterium</taxon>
    </lineage>
</organism>
<proteinExistence type="predicted"/>
<dbReference type="EMBL" id="FOTK01000002">
    <property type="protein sequence ID" value="SFL24784.1"/>
    <property type="molecule type" value="Genomic_DNA"/>
</dbReference>
<dbReference type="Proteomes" id="UP000199048">
    <property type="component" value="Unassembled WGS sequence"/>
</dbReference>
<gene>
    <name evidence="1" type="ORF">SAMN05192568_1002190</name>
</gene>
<accession>A0A1I4G439</accession>
<evidence type="ECO:0000313" key="1">
    <source>
        <dbReference type="EMBL" id="SFL24784.1"/>
    </source>
</evidence>
<protein>
    <submittedName>
        <fullName evidence="1">Uncharacterized protein</fullName>
    </submittedName>
</protein>
<evidence type="ECO:0000313" key="2">
    <source>
        <dbReference type="Proteomes" id="UP000199048"/>
    </source>
</evidence>
<keyword evidence="2" id="KW-1185">Reference proteome</keyword>
<reference evidence="2" key="1">
    <citation type="submission" date="2016-10" db="EMBL/GenBank/DDBJ databases">
        <authorList>
            <person name="Varghese N."/>
            <person name="Submissions S."/>
        </authorList>
    </citation>
    <scope>NUCLEOTIDE SEQUENCE [LARGE SCALE GENOMIC DNA]</scope>
    <source>
        <strain evidence="2">BL36</strain>
    </source>
</reference>
<dbReference type="PROSITE" id="PS51257">
    <property type="entry name" value="PROKAR_LIPOPROTEIN"/>
    <property type="match status" value="1"/>
</dbReference>
<dbReference type="AlphaFoldDB" id="A0A1I4G439"/>